<dbReference type="Gene3D" id="3.50.50.60">
    <property type="entry name" value="FAD/NAD(P)-binding domain"/>
    <property type="match status" value="3"/>
</dbReference>
<sequence>MSTEWTGAAPAAPVHRVAILIVGSGGNAIAAAVLLARAGHADITIMTKHADFGGAWLQNTYPGCEVDSPSVVYQFEFDPNRRWSSLFARQPELLDYLRDVARRNDLYKRTMFEAELLDARWSVDEHCWIVESTRGTVTAGVLILATGFLEEPVIPEISGMDSFGGRIFHSSMWPVGYTGAGDRVAVVGSGSSAIQIVPALAPRAAEVIQFQRTPTWVFPKQNRQLPAEEIDMLERSPAERETREVAVQEEEERNWSAIFLGLDDAAAKEYERLSREFLHEQIAEPEIRTLLTPDHPVGCKRPLVSDDYYGSLNAPNVCLVPSAVSSMGPEFVMTSDGDRFDVDAVVLATGFHFGGHILDRVRRRDGQTVAARQQGRPRAYKAISVSGCPNLFLVGGAAPNGQIWNGLFPGQAAAPYIIGALAHMRDHGLIALEVSEEAEEAWKAGADTLLDEGPTVIGGCLNYSQDETGHNKAAWPGSLESMRAAYAMFDPTDYIAIT</sequence>
<dbReference type="PRINTS" id="PR00368">
    <property type="entry name" value="FADPNR"/>
</dbReference>
<protein>
    <submittedName>
        <fullName evidence="1">Unannotated protein</fullName>
    </submittedName>
</protein>
<organism evidence="1">
    <name type="scientific">freshwater metagenome</name>
    <dbReference type="NCBI Taxonomy" id="449393"/>
    <lineage>
        <taxon>unclassified sequences</taxon>
        <taxon>metagenomes</taxon>
        <taxon>ecological metagenomes</taxon>
    </lineage>
</organism>
<dbReference type="InterPro" id="IPR051209">
    <property type="entry name" value="FAD-bind_Monooxygenase_sf"/>
</dbReference>
<accession>A0A6J7KCJ0</accession>
<dbReference type="EMBL" id="CAFBNE010000053">
    <property type="protein sequence ID" value="CAB4953760.1"/>
    <property type="molecule type" value="Genomic_DNA"/>
</dbReference>
<reference evidence="1" key="1">
    <citation type="submission" date="2020-05" db="EMBL/GenBank/DDBJ databases">
        <authorList>
            <person name="Chiriac C."/>
            <person name="Salcher M."/>
            <person name="Ghai R."/>
            <person name="Kavagutti S V."/>
        </authorList>
    </citation>
    <scope>NUCLEOTIDE SEQUENCE</scope>
</reference>
<evidence type="ECO:0000313" key="1">
    <source>
        <dbReference type="EMBL" id="CAB4953760.1"/>
    </source>
</evidence>
<dbReference type="AlphaFoldDB" id="A0A6J7KCJ0"/>
<proteinExistence type="predicted"/>
<name>A0A6J7KCJ0_9ZZZZ</name>
<dbReference type="InterPro" id="IPR036188">
    <property type="entry name" value="FAD/NAD-bd_sf"/>
</dbReference>
<dbReference type="PANTHER" id="PTHR42877">
    <property type="entry name" value="L-ORNITHINE N(5)-MONOOXYGENASE-RELATED"/>
    <property type="match status" value="1"/>
</dbReference>
<dbReference type="PRINTS" id="PR00411">
    <property type="entry name" value="PNDRDTASEI"/>
</dbReference>
<dbReference type="PANTHER" id="PTHR42877:SF4">
    <property type="entry name" value="FAD_NAD(P)-BINDING DOMAIN-CONTAINING PROTEIN-RELATED"/>
    <property type="match status" value="1"/>
</dbReference>
<gene>
    <name evidence="1" type="ORF">UFOPK3772_01720</name>
</gene>
<dbReference type="Pfam" id="PF13738">
    <property type="entry name" value="Pyr_redox_3"/>
    <property type="match status" value="1"/>
</dbReference>
<dbReference type="SUPFAM" id="SSF51905">
    <property type="entry name" value="FAD/NAD(P)-binding domain"/>
    <property type="match status" value="1"/>
</dbReference>